<evidence type="ECO:0000313" key="5">
    <source>
        <dbReference type="EnsemblPlants" id="AES82511"/>
    </source>
</evidence>
<feature type="compositionally biased region" description="Polar residues" evidence="1">
    <location>
        <begin position="1"/>
        <end position="16"/>
    </location>
</feature>
<protein>
    <submittedName>
        <fullName evidence="3">Transmembrane protein, putative</fullName>
    </submittedName>
</protein>
<reference evidence="4" key="4">
    <citation type="journal article" date="2018" name="Nat. Plants">
        <title>Whole-genome landscape of Medicago truncatula symbiotic genes.</title>
        <authorList>
            <person name="Pecrix Y."/>
            <person name="Gamas P."/>
            <person name="Carrere S."/>
        </authorList>
    </citation>
    <scope>NUCLEOTIDE SEQUENCE</scope>
    <source>
        <tissue evidence="4">Leaves</tissue>
    </source>
</reference>
<dbReference type="HOGENOM" id="CLU_1613303_0_0_1"/>
<feature type="region of interest" description="Disordered" evidence="1">
    <location>
        <begin position="1"/>
        <end position="22"/>
    </location>
</feature>
<keyword evidence="2" id="KW-1133">Transmembrane helix</keyword>
<keyword evidence="6" id="KW-1185">Reference proteome</keyword>
<dbReference type="EMBL" id="CM001223">
    <property type="protein sequence ID" value="AES82511.2"/>
    <property type="molecule type" value="Genomic_DNA"/>
</dbReference>
<sequence length="165" mass="18882">MDPSTVQQQQQMTVNQPPRPPITSSRPPVVPYDLMFPFLIPHLHLAAELQFLFAKYKMCVCVSNSNAFPILLTKLFVLSIFMSFVLEMKYPGILCYEVCYTLWGVNCLSQQQQKWQNRKEPTKVLLLAHLSEIMNDAMDHSHITSSALQVKSEPTYSIMDISLNS</sequence>
<accession>A0A0C3WFV8</accession>
<evidence type="ECO:0000313" key="6">
    <source>
        <dbReference type="Proteomes" id="UP000002051"/>
    </source>
</evidence>
<proteinExistence type="predicted"/>
<keyword evidence="2 3" id="KW-0812">Transmembrane</keyword>
<gene>
    <name evidence="3" type="ordered locus">MTR_7g113560</name>
    <name evidence="4" type="ORF">MtrunA17_Chr7g0272901</name>
</gene>
<organism evidence="3 6">
    <name type="scientific">Medicago truncatula</name>
    <name type="common">Barrel medic</name>
    <name type="synonym">Medicago tribuloides</name>
    <dbReference type="NCBI Taxonomy" id="3880"/>
    <lineage>
        <taxon>Eukaryota</taxon>
        <taxon>Viridiplantae</taxon>
        <taxon>Streptophyta</taxon>
        <taxon>Embryophyta</taxon>
        <taxon>Tracheophyta</taxon>
        <taxon>Spermatophyta</taxon>
        <taxon>Magnoliopsida</taxon>
        <taxon>eudicotyledons</taxon>
        <taxon>Gunneridae</taxon>
        <taxon>Pentapetalae</taxon>
        <taxon>rosids</taxon>
        <taxon>fabids</taxon>
        <taxon>Fabales</taxon>
        <taxon>Fabaceae</taxon>
        <taxon>Papilionoideae</taxon>
        <taxon>50 kb inversion clade</taxon>
        <taxon>NPAAA clade</taxon>
        <taxon>Hologalegina</taxon>
        <taxon>IRL clade</taxon>
        <taxon>Trifolieae</taxon>
        <taxon>Medicago</taxon>
    </lineage>
</organism>
<dbReference type="PaxDb" id="3880-AES82511"/>
<reference evidence="5" key="3">
    <citation type="submission" date="2015-04" db="UniProtKB">
        <authorList>
            <consortium name="EnsemblPlants"/>
        </authorList>
    </citation>
    <scope>IDENTIFICATION</scope>
    <source>
        <strain evidence="5">cv. Jemalong A17</strain>
    </source>
</reference>
<evidence type="ECO:0000256" key="2">
    <source>
        <dbReference type="SAM" id="Phobius"/>
    </source>
</evidence>
<keyword evidence="2" id="KW-0472">Membrane</keyword>
<dbReference type="EnsemblPlants" id="AES82511">
    <property type="protein sequence ID" value="AES82511"/>
    <property type="gene ID" value="MTR_7g113560"/>
</dbReference>
<dbReference type="Proteomes" id="UP000002051">
    <property type="component" value="Unassembled WGS sequence"/>
</dbReference>
<dbReference type="Proteomes" id="UP000265566">
    <property type="component" value="Chromosome 7"/>
</dbReference>
<reference evidence="3 6" key="2">
    <citation type="journal article" date="2014" name="BMC Genomics">
        <title>An improved genome release (version Mt4.0) for the model legume Medicago truncatula.</title>
        <authorList>
            <person name="Tang H."/>
            <person name="Krishnakumar V."/>
            <person name="Bidwell S."/>
            <person name="Rosen B."/>
            <person name="Chan A."/>
            <person name="Zhou S."/>
            <person name="Gentzbittel L."/>
            <person name="Childs K.L."/>
            <person name="Yandell M."/>
            <person name="Gundlach H."/>
            <person name="Mayer K.F."/>
            <person name="Schwartz D.C."/>
            <person name="Town C.D."/>
        </authorList>
    </citation>
    <scope>GENOME REANNOTATION</scope>
    <source>
        <strain evidence="5 6">cv. Jemalong A17</strain>
    </source>
</reference>
<evidence type="ECO:0000313" key="4">
    <source>
        <dbReference type="EMBL" id="RHN49288.1"/>
    </source>
</evidence>
<dbReference type="EMBL" id="PSQE01000007">
    <property type="protein sequence ID" value="RHN49288.1"/>
    <property type="molecule type" value="Genomic_DNA"/>
</dbReference>
<evidence type="ECO:0000313" key="3">
    <source>
        <dbReference type="EMBL" id="AES82511.2"/>
    </source>
</evidence>
<feature type="transmembrane region" description="Helical" evidence="2">
    <location>
        <begin position="66"/>
        <end position="84"/>
    </location>
</feature>
<evidence type="ECO:0000256" key="1">
    <source>
        <dbReference type="SAM" id="MobiDB-lite"/>
    </source>
</evidence>
<name>G7KYP3_MEDTR</name>
<accession>G7KYP3</accession>
<dbReference type="AlphaFoldDB" id="G7KYP3"/>
<dbReference type="Gramene" id="rna44103">
    <property type="protein sequence ID" value="RHN49288.1"/>
    <property type="gene ID" value="gene44103"/>
</dbReference>
<reference evidence="3 6" key="1">
    <citation type="journal article" date="2011" name="Nature">
        <title>The Medicago genome provides insight into the evolution of rhizobial symbioses.</title>
        <authorList>
            <person name="Young N.D."/>
            <person name="Debelle F."/>
            <person name="Oldroyd G.E."/>
            <person name="Geurts R."/>
            <person name="Cannon S.B."/>
            <person name="Udvardi M.K."/>
            <person name="Benedito V.A."/>
            <person name="Mayer K.F."/>
            <person name="Gouzy J."/>
            <person name="Schoof H."/>
            <person name="Van de Peer Y."/>
            <person name="Proost S."/>
            <person name="Cook D.R."/>
            <person name="Meyers B.C."/>
            <person name="Spannagl M."/>
            <person name="Cheung F."/>
            <person name="De Mita S."/>
            <person name="Krishnakumar V."/>
            <person name="Gundlach H."/>
            <person name="Zhou S."/>
            <person name="Mudge J."/>
            <person name="Bharti A.K."/>
            <person name="Murray J.D."/>
            <person name="Naoumkina M.A."/>
            <person name="Rosen B."/>
            <person name="Silverstein K.A."/>
            <person name="Tang H."/>
            <person name="Rombauts S."/>
            <person name="Zhao P.X."/>
            <person name="Zhou P."/>
            <person name="Barbe V."/>
            <person name="Bardou P."/>
            <person name="Bechner M."/>
            <person name="Bellec A."/>
            <person name="Berger A."/>
            <person name="Berges H."/>
            <person name="Bidwell S."/>
            <person name="Bisseling T."/>
            <person name="Choisne N."/>
            <person name="Couloux A."/>
            <person name="Denny R."/>
            <person name="Deshpande S."/>
            <person name="Dai X."/>
            <person name="Doyle J.J."/>
            <person name="Dudez A.M."/>
            <person name="Farmer A.D."/>
            <person name="Fouteau S."/>
            <person name="Franken C."/>
            <person name="Gibelin C."/>
            <person name="Gish J."/>
            <person name="Goldstein S."/>
            <person name="Gonzalez A.J."/>
            <person name="Green P.J."/>
            <person name="Hallab A."/>
            <person name="Hartog M."/>
            <person name="Hua A."/>
            <person name="Humphray S.J."/>
            <person name="Jeong D.H."/>
            <person name="Jing Y."/>
            <person name="Jocker A."/>
            <person name="Kenton S.M."/>
            <person name="Kim D.J."/>
            <person name="Klee K."/>
            <person name="Lai H."/>
            <person name="Lang C."/>
            <person name="Lin S."/>
            <person name="Macmil S.L."/>
            <person name="Magdelenat G."/>
            <person name="Matthews L."/>
            <person name="McCorrison J."/>
            <person name="Monaghan E.L."/>
            <person name="Mun J.H."/>
            <person name="Najar F.Z."/>
            <person name="Nicholson C."/>
            <person name="Noirot C."/>
            <person name="O'Bleness M."/>
            <person name="Paule C.R."/>
            <person name="Poulain J."/>
            <person name="Prion F."/>
            <person name="Qin B."/>
            <person name="Qu C."/>
            <person name="Retzel E.F."/>
            <person name="Riddle C."/>
            <person name="Sallet E."/>
            <person name="Samain S."/>
            <person name="Samson N."/>
            <person name="Sanders I."/>
            <person name="Saurat O."/>
            <person name="Scarpelli C."/>
            <person name="Schiex T."/>
            <person name="Segurens B."/>
            <person name="Severin A.J."/>
            <person name="Sherrier D.J."/>
            <person name="Shi R."/>
            <person name="Sims S."/>
            <person name="Singer S.R."/>
            <person name="Sinharoy S."/>
            <person name="Sterck L."/>
            <person name="Viollet A."/>
            <person name="Wang B.B."/>
            <person name="Wang K."/>
            <person name="Wang M."/>
            <person name="Wang X."/>
            <person name="Warfsmann J."/>
            <person name="Weissenbach J."/>
            <person name="White D.D."/>
            <person name="White J.D."/>
            <person name="Wiley G.B."/>
            <person name="Wincker P."/>
            <person name="Xing Y."/>
            <person name="Yang L."/>
            <person name="Yao Z."/>
            <person name="Ying F."/>
            <person name="Zhai J."/>
            <person name="Zhou L."/>
            <person name="Zuber A."/>
            <person name="Denarie J."/>
            <person name="Dixon R.A."/>
            <person name="May G.D."/>
            <person name="Schwartz D.C."/>
            <person name="Rogers J."/>
            <person name="Quetier F."/>
            <person name="Town C.D."/>
            <person name="Roe B.A."/>
        </authorList>
    </citation>
    <scope>NUCLEOTIDE SEQUENCE [LARGE SCALE GENOMIC DNA]</scope>
    <source>
        <strain evidence="3">A17</strain>
        <strain evidence="5 6">cv. Jemalong A17</strain>
    </source>
</reference>